<reference evidence="1 2" key="1">
    <citation type="journal article" date="2018" name="Sci. Rep.">
        <title>Genomic signatures of local adaptation to the degree of environmental predictability in rotifers.</title>
        <authorList>
            <person name="Franch-Gras L."/>
            <person name="Hahn C."/>
            <person name="Garcia-Roger E.M."/>
            <person name="Carmona M.J."/>
            <person name="Serra M."/>
            <person name="Gomez A."/>
        </authorList>
    </citation>
    <scope>NUCLEOTIDE SEQUENCE [LARGE SCALE GENOMIC DNA]</scope>
    <source>
        <strain evidence="1">HYR1</strain>
    </source>
</reference>
<keyword evidence="2" id="KW-1185">Reference proteome</keyword>
<evidence type="ECO:0000313" key="2">
    <source>
        <dbReference type="Proteomes" id="UP000276133"/>
    </source>
</evidence>
<name>A0A3M7R1Z0_BRAPC</name>
<proteinExistence type="predicted"/>
<organism evidence="1 2">
    <name type="scientific">Brachionus plicatilis</name>
    <name type="common">Marine rotifer</name>
    <name type="synonym">Brachionus muelleri</name>
    <dbReference type="NCBI Taxonomy" id="10195"/>
    <lineage>
        <taxon>Eukaryota</taxon>
        <taxon>Metazoa</taxon>
        <taxon>Spiralia</taxon>
        <taxon>Gnathifera</taxon>
        <taxon>Rotifera</taxon>
        <taxon>Eurotatoria</taxon>
        <taxon>Monogononta</taxon>
        <taxon>Pseudotrocha</taxon>
        <taxon>Ploima</taxon>
        <taxon>Brachionidae</taxon>
        <taxon>Brachionus</taxon>
    </lineage>
</organism>
<gene>
    <name evidence="1" type="ORF">BpHYR1_028853</name>
</gene>
<protein>
    <submittedName>
        <fullName evidence="1">Uncharacterized protein</fullName>
    </submittedName>
</protein>
<dbReference type="EMBL" id="REGN01004466">
    <property type="protein sequence ID" value="RNA17384.1"/>
    <property type="molecule type" value="Genomic_DNA"/>
</dbReference>
<accession>A0A3M7R1Z0</accession>
<comment type="caution">
    <text evidence="1">The sequence shown here is derived from an EMBL/GenBank/DDBJ whole genome shotgun (WGS) entry which is preliminary data.</text>
</comment>
<dbReference type="Proteomes" id="UP000276133">
    <property type="component" value="Unassembled WGS sequence"/>
</dbReference>
<sequence length="60" mass="6719">MDIFVICDIDPRIMPGLWFQASREQGRDRSCGSVEWLCSLTNVPQFSSAHNHVQVSAKPG</sequence>
<dbReference type="AlphaFoldDB" id="A0A3M7R1Z0"/>
<evidence type="ECO:0000313" key="1">
    <source>
        <dbReference type="EMBL" id="RNA17384.1"/>
    </source>
</evidence>